<dbReference type="EMBL" id="MT143982">
    <property type="protein sequence ID" value="QJA44903.1"/>
    <property type="molecule type" value="Genomic_DNA"/>
</dbReference>
<dbReference type="AlphaFoldDB" id="A0A6H1ZAH3"/>
<sequence length="69" mass="7817">MADWAKYRRTNIAEMRPYVPGELLADISVSGVDRVELGGMIARNPANHNDQWYVAKAYFEDNFEPLGGE</sequence>
<organism evidence="1">
    <name type="scientific">viral metagenome</name>
    <dbReference type="NCBI Taxonomy" id="1070528"/>
    <lineage>
        <taxon>unclassified sequences</taxon>
        <taxon>metagenomes</taxon>
        <taxon>organismal metagenomes</taxon>
    </lineage>
</organism>
<reference evidence="1" key="1">
    <citation type="submission" date="2020-03" db="EMBL/GenBank/DDBJ databases">
        <title>The deep terrestrial virosphere.</title>
        <authorList>
            <person name="Holmfeldt K."/>
            <person name="Nilsson E."/>
            <person name="Simone D."/>
            <person name="Lopez-Fernandez M."/>
            <person name="Wu X."/>
            <person name="de Brujin I."/>
            <person name="Lundin D."/>
            <person name="Andersson A."/>
            <person name="Bertilsson S."/>
            <person name="Dopson M."/>
        </authorList>
    </citation>
    <scope>NUCLEOTIDE SEQUENCE</scope>
    <source>
        <strain evidence="1">TM448A00161</strain>
        <strain evidence="2">TM448B00459</strain>
    </source>
</reference>
<evidence type="ECO:0000313" key="2">
    <source>
        <dbReference type="EMBL" id="QJH95585.1"/>
    </source>
</evidence>
<dbReference type="EMBL" id="MT144623">
    <property type="protein sequence ID" value="QJH95585.1"/>
    <property type="molecule type" value="Genomic_DNA"/>
</dbReference>
<name>A0A6H1ZAH3_9ZZZZ</name>
<proteinExistence type="predicted"/>
<gene>
    <name evidence="1" type="ORF">TM448A00161_0050</name>
    <name evidence="2" type="ORF">TM448B00459_0040</name>
</gene>
<accession>A0A6H1ZAH3</accession>
<protein>
    <submittedName>
        <fullName evidence="1">Uncharacterized protein</fullName>
    </submittedName>
</protein>
<evidence type="ECO:0000313" key="1">
    <source>
        <dbReference type="EMBL" id="QJA44903.1"/>
    </source>
</evidence>